<evidence type="ECO:0000313" key="1">
    <source>
        <dbReference type="EMBL" id="PWA42866.1"/>
    </source>
</evidence>
<accession>A0A2U1L1I5</accession>
<organism evidence="1 2">
    <name type="scientific">Artemisia annua</name>
    <name type="common">Sweet wormwood</name>
    <dbReference type="NCBI Taxonomy" id="35608"/>
    <lineage>
        <taxon>Eukaryota</taxon>
        <taxon>Viridiplantae</taxon>
        <taxon>Streptophyta</taxon>
        <taxon>Embryophyta</taxon>
        <taxon>Tracheophyta</taxon>
        <taxon>Spermatophyta</taxon>
        <taxon>Magnoliopsida</taxon>
        <taxon>eudicotyledons</taxon>
        <taxon>Gunneridae</taxon>
        <taxon>Pentapetalae</taxon>
        <taxon>asterids</taxon>
        <taxon>campanulids</taxon>
        <taxon>Asterales</taxon>
        <taxon>Asteraceae</taxon>
        <taxon>Asteroideae</taxon>
        <taxon>Anthemideae</taxon>
        <taxon>Artemisiinae</taxon>
        <taxon>Artemisia</taxon>
    </lineage>
</organism>
<evidence type="ECO:0000313" key="2">
    <source>
        <dbReference type="Proteomes" id="UP000245207"/>
    </source>
</evidence>
<sequence length="125" mass="14085">MENHVANGDAHISHRLVRVANSQLTMENQVANGDGPISDRFIHLNGLRDDRRHMSRERVLLQQLQAFHRELQGLQESVLMTRTLALINALTAIVEQRIHAYGRLAADTGRIAGLVMDYLGDVMHI</sequence>
<proteinExistence type="predicted"/>
<name>A0A2U1L1I5_ARTAN</name>
<dbReference type="AlphaFoldDB" id="A0A2U1L1I5"/>
<keyword evidence="2" id="KW-1185">Reference proteome</keyword>
<comment type="caution">
    <text evidence="1">The sequence shown here is derived from an EMBL/GenBank/DDBJ whole genome shotgun (WGS) entry which is preliminary data.</text>
</comment>
<dbReference type="Proteomes" id="UP000245207">
    <property type="component" value="Unassembled WGS sequence"/>
</dbReference>
<gene>
    <name evidence="1" type="ORF">CTI12_AA456520</name>
</gene>
<protein>
    <submittedName>
        <fullName evidence="1">Uncharacterized protein</fullName>
    </submittedName>
</protein>
<dbReference type="EMBL" id="PKPP01012153">
    <property type="protein sequence ID" value="PWA42866.1"/>
    <property type="molecule type" value="Genomic_DNA"/>
</dbReference>
<reference evidence="1 2" key="1">
    <citation type="journal article" date="2018" name="Mol. Plant">
        <title>The genome of Artemisia annua provides insight into the evolution of Asteraceae family and artemisinin biosynthesis.</title>
        <authorList>
            <person name="Shen Q."/>
            <person name="Zhang L."/>
            <person name="Liao Z."/>
            <person name="Wang S."/>
            <person name="Yan T."/>
            <person name="Shi P."/>
            <person name="Liu M."/>
            <person name="Fu X."/>
            <person name="Pan Q."/>
            <person name="Wang Y."/>
            <person name="Lv Z."/>
            <person name="Lu X."/>
            <person name="Zhang F."/>
            <person name="Jiang W."/>
            <person name="Ma Y."/>
            <person name="Chen M."/>
            <person name="Hao X."/>
            <person name="Li L."/>
            <person name="Tang Y."/>
            <person name="Lv G."/>
            <person name="Zhou Y."/>
            <person name="Sun X."/>
            <person name="Brodelius P.E."/>
            <person name="Rose J.K.C."/>
            <person name="Tang K."/>
        </authorList>
    </citation>
    <scope>NUCLEOTIDE SEQUENCE [LARGE SCALE GENOMIC DNA]</scope>
    <source>
        <strain evidence="2">cv. Huhao1</strain>
        <tissue evidence="1">Leaf</tissue>
    </source>
</reference>